<dbReference type="OrthoDB" id="280300at2"/>
<dbReference type="EMBL" id="SJPX01000002">
    <property type="protein sequence ID" value="TWU56013.1"/>
    <property type="molecule type" value="Genomic_DNA"/>
</dbReference>
<keyword evidence="2" id="KW-1185">Reference proteome</keyword>
<organism evidence="1 2">
    <name type="scientific">Rubripirellula reticaptiva</name>
    <dbReference type="NCBI Taxonomy" id="2528013"/>
    <lineage>
        <taxon>Bacteria</taxon>
        <taxon>Pseudomonadati</taxon>
        <taxon>Planctomycetota</taxon>
        <taxon>Planctomycetia</taxon>
        <taxon>Pirellulales</taxon>
        <taxon>Pirellulaceae</taxon>
        <taxon>Rubripirellula</taxon>
    </lineage>
</organism>
<comment type="caution">
    <text evidence="1">The sequence shown here is derived from an EMBL/GenBank/DDBJ whole genome shotgun (WGS) entry which is preliminary data.</text>
</comment>
<reference evidence="1 2" key="1">
    <citation type="submission" date="2019-02" db="EMBL/GenBank/DDBJ databases">
        <title>Deep-cultivation of Planctomycetes and their phenomic and genomic characterization uncovers novel biology.</title>
        <authorList>
            <person name="Wiegand S."/>
            <person name="Jogler M."/>
            <person name="Boedeker C."/>
            <person name="Pinto D."/>
            <person name="Vollmers J."/>
            <person name="Rivas-Marin E."/>
            <person name="Kohn T."/>
            <person name="Peeters S.H."/>
            <person name="Heuer A."/>
            <person name="Rast P."/>
            <person name="Oberbeckmann S."/>
            <person name="Bunk B."/>
            <person name="Jeske O."/>
            <person name="Meyerdierks A."/>
            <person name="Storesund J.E."/>
            <person name="Kallscheuer N."/>
            <person name="Luecker S."/>
            <person name="Lage O.M."/>
            <person name="Pohl T."/>
            <person name="Merkel B.J."/>
            <person name="Hornburger P."/>
            <person name="Mueller R.-W."/>
            <person name="Bruemmer F."/>
            <person name="Labrenz M."/>
            <person name="Spormann A.M."/>
            <person name="Op Den Camp H."/>
            <person name="Overmann J."/>
            <person name="Amann R."/>
            <person name="Jetten M.S.M."/>
            <person name="Mascher T."/>
            <person name="Medema M.H."/>
            <person name="Devos D.P."/>
            <person name="Kaster A.-K."/>
            <person name="Ovreas L."/>
            <person name="Rohde M."/>
            <person name="Galperin M.Y."/>
            <person name="Jogler C."/>
        </authorList>
    </citation>
    <scope>NUCLEOTIDE SEQUENCE [LARGE SCALE GENOMIC DNA]</scope>
    <source>
        <strain evidence="1 2">Poly59</strain>
    </source>
</reference>
<evidence type="ECO:0008006" key="3">
    <source>
        <dbReference type="Google" id="ProtNLM"/>
    </source>
</evidence>
<dbReference type="AlphaFoldDB" id="A0A5C6F2F6"/>
<proteinExistence type="predicted"/>
<protein>
    <recommendedName>
        <fullName evidence="3">Replication-relaxation</fullName>
    </recommendedName>
</protein>
<evidence type="ECO:0000313" key="2">
    <source>
        <dbReference type="Proteomes" id="UP000317977"/>
    </source>
</evidence>
<accession>A0A5C6F2F6</accession>
<sequence>MTRLTPRDKEILSILCHQVRVLNRIQIRDTWWPDTVATSDAAIRRINKLAEVELVSIQHVFASELPPMDHPVASWKPKTPAPDFGAVAWKLQSRWTAGVVKTPVYTATSKSSKMFGGRGGKRLKLSFHATHDLGVSQMFLNLRRNDADKAATWIGEDDLAPFRYRQKLPDAVLAKAPDQRPRLVLEFGGSYDKQRVEAFHRDCQKRHLPYEIW</sequence>
<gene>
    <name evidence="1" type="ORF">Poly59_23160</name>
</gene>
<name>A0A5C6F2F6_9BACT</name>
<evidence type="ECO:0000313" key="1">
    <source>
        <dbReference type="EMBL" id="TWU56013.1"/>
    </source>
</evidence>
<dbReference type="Proteomes" id="UP000317977">
    <property type="component" value="Unassembled WGS sequence"/>
</dbReference>
<dbReference type="RefSeq" id="WP_146456216.1">
    <property type="nucleotide sequence ID" value="NZ_SJPX01000002.1"/>
</dbReference>